<dbReference type="Proteomes" id="UP000001798">
    <property type="component" value="Chromosome 5"/>
</dbReference>
<dbReference type="Pfam" id="PF07992">
    <property type="entry name" value="Pyr_redox_2"/>
    <property type="match status" value="1"/>
</dbReference>
<dbReference type="GO" id="GO:0005737">
    <property type="term" value="C:cytoplasm"/>
    <property type="evidence" value="ECO:0007669"/>
    <property type="project" value="TreeGrafter"/>
</dbReference>
<dbReference type="InterPro" id="IPR036188">
    <property type="entry name" value="FAD/NAD-bd_sf"/>
</dbReference>
<keyword evidence="2" id="KW-0285">Flavoprotein</keyword>
<comment type="similarity">
    <text evidence="1">Belongs to the FAD-dependent oxidoreductase family.</text>
</comment>
<evidence type="ECO:0000256" key="1">
    <source>
        <dbReference type="ARBA" id="ARBA00006442"/>
    </source>
</evidence>
<reference evidence="6 7" key="2">
    <citation type="journal article" date="2012" name="Eukaryot. Cell">
        <title>Genome update of Botrytis cinerea strains B05.10 and T4.</title>
        <authorList>
            <person name="Staats M."/>
            <person name="van Kan J.A."/>
        </authorList>
    </citation>
    <scope>NUCLEOTIDE SEQUENCE [LARGE SCALE GENOMIC DNA]</scope>
    <source>
        <strain evidence="6 7">B05.10</strain>
    </source>
</reference>
<keyword evidence="7" id="KW-1185">Reference proteome</keyword>
<keyword evidence="3" id="KW-0274">FAD</keyword>
<dbReference type="RefSeq" id="XP_001548259.1">
    <property type="nucleotide sequence ID" value="XM_001548209.2"/>
</dbReference>
<name>A0A384JGW9_BOTFB</name>
<dbReference type="KEGG" id="bfu:BCIN_05g02050"/>
<reference evidence="6 7" key="1">
    <citation type="journal article" date="2011" name="PLoS Genet.">
        <title>Genomic analysis of the necrotrophic fungal pathogens Sclerotinia sclerotiorum and Botrytis cinerea.</title>
        <authorList>
            <person name="Amselem J."/>
            <person name="Cuomo C.A."/>
            <person name="van Kan J.A."/>
            <person name="Viaud M."/>
            <person name="Benito E.P."/>
            <person name="Couloux A."/>
            <person name="Coutinho P.M."/>
            <person name="de Vries R.P."/>
            <person name="Dyer P.S."/>
            <person name="Fillinger S."/>
            <person name="Fournier E."/>
            <person name="Gout L."/>
            <person name="Hahn M."/>
            <person name="Kohn L."/>
            <person name="Lapalu N."/>
            <person name="Plummer K.M."/>
            <person name="Pradier J.M."/>
            <person name="Quevillon E."/>
            <person name="Sharon A."/>
            <person name="Simon A."/>
            <person name="ten Have A."/>
            <person name="Tudzynski B."/>
            <person name="Tudzynski P."/>
            <person name="Wincker P."/>
            <person name="Andrew M."/>
            <person name="Anthouard V."/>
            <person name="Beever R.E."/>
            <person name="Beffa R."/>
            <person name="Benoit I."/>
            <person name="Bouzid O."/>
            <person name="Brault B."/>
            <person name="Chen Z."/>
            <person name="Choquer M."/>
            <person name="Collemare J."/>
            <person name="Cotton P."/>
            <person name="Danchin E.G."/>
            <person name="Da Silva C."/>
            <person name="Gautier A."/>
            <person name="Giraud C."/>
            <person name="Giraud T."/>
            <person name="Gonzalez C."/>
            <person name="Grossetete S."/>
            <person name="Guldener U."/>
            <person name="Henrissat B."/>
            <person name="Howlett B.J."/>
            <person name="Kodira C."/>
            <person name="Kretschmer M."/>
            <person name="Lappartient A."/>
            <person name="Leroch M."/>
            <person name="Levis C."/>
            <person name="Mauceli E."/>
            <person name="Neuveglise C."/>
            <person name="Oeser B."/>
            <person name="Pearson M."/>
            <person name="Poulain J."/>
            <person name="Poussereau N."/>
            <person name="Quesneville H."/>
            <person name="Rascle C."/>
            <person name="Schumacher J."/>
            <person name="Segurens B."/>
            <person name="Sexton A."/>
            <person name="Silva E."/>
            <person name="Sirven C."/>
            <person name="Soanes D.M."/>
            <person name="Talbot N.J."/>
            <person name="Templeton M."/>
            <person name="Yandava C."/>
            <person name="Yarden O."/>
            <person name="Zeng Q."/>
            <person name="Rollins J.A."/>
            <person name="Lebrun M.H."/>
            <person name="Dickman M."/>
        </authorList>
    </citation>
    <scope>NUCLEOTIDE SEQUENCE [LARGE SCALE GENOMIC DNA]</scope>
    <source>
        <strain evidence="6 7">B05.10</strain>
    </source>
</reference>
<keyword evidence="4" id="KW-0560">Oxidoreductase</keyword>
<evidence type="ECO:0000256" key="3">
    <source>
        <dbReference type="ARBA" id="ARBA00022827"/>
    </source>
</evidence>
<dbReference type="OrthoDB" id="202203at2759"/>
<evidence type="ECO:0000313" key="7">
    <source>
        <dbReference type="Proteomes" id="UP000001798"/>
    </source>
</evidence>
<dbReference type="GeneID" id="5428714"/>
<dbReference type="SUPFAM" id="SSF51905">
    <property type="entry name" value="FAD/NAD(P)-binding domain"/>
    <property type="match status" value="1"/>
</dbReference>
<gene>
    <name evidence="6" type="primary">Bcalo1</name>
    <name evidence="6" type="ORF">BCIN_05g02050</name>
</gene>
<dbReference type="OMA" id="YWNCAAV"/>
<feature type="domain" description="FAD/NAD(P)-binding" evidence="5">
    <location>
        <begin position="7"/>
        <end position="296"/>
    </location>
</feature>
<dbReference type="GO" id="GO:0004174">
    <property type="term" value="F:electron-transferring-flavoprotein dehydrogenase activity"/>
    <property type="evidence" value="ECO:0007669"/>
    <property type="project" value="TreeGrafter"/>
</dbReference>
<evidence type="ECO:0000313" key="6">
    <source>
        <dbReference type="EMBL" id="ATZ49800.1"/>
    </source>
</evidence>
<dbReference type="PRINTS" id="PR00368">
    <property type="entry name" value="FADPNR"/>
</dbReference>
<dbReference type="InterPro" id="IPR023753">
    <property type="entry name" value="FAD/NAD-binding_dom"/>
</dbReference>
<evidence type="ECO:0000256" key="4">
    <source>
        <dbReference type="ARBA" id="ARBA00023002"/>
    </source>
</evidence>
<protein>
    <submittedName>
        <fullName evidence="6">Bcalo1</fullName>
    </submittedName>
</protein>
<organism evidence="6 7">
    <name type="scientific">Botryotinia fuckeliana (strain B05.10)</name>
    <name type="common">Noble rot fungus</name>
    <name type="synonym">Botrytis cinerea</name>
    <dbReference type="NCBI Taxonomy" id="332648"/>
    <lineage>
        <taxon>Eukaryota</taxon>
        <taxon>Fungi</taxon>
        <taxon>Dikarya</taxon>
        <taxon>Ascomycota</taxon>
        <taxon>Pezizomycotina</taxon>
        <taxon>Leotiomycetes</taxon>
        <taxon>Helotiales</taxon>
        <taxon>Sclerotiniaceae</taxon>
        <taxon>Botrytis</taxon>
    </lineage>
</organism>
<proteinExistence type="inferred from homology"/>
<dbReference type="GO" id="GO:0050660">
    <property type="term" value="F:flavin adenine dinucleotide binding"/>
    <property type="evidence" value="ECO:0007669"/>
    <property type="project" value="TreeGrafter"/>
</dbReference>
<dbReference type="EMBL" id="CP009809">
    <property type="protein sequence ID" value="ATZ49800.1"/>
    <property type="molecule type" value="Genomic_DNA"/>
</dbReference>
<dbReference type="PANTHER" id="PTHR43735:SF3">
    <property type="entry name" value="FERROPTOSIS SUPPRESSOR PROTEIN 1"/>
    <property type="match status" value="1"/>
</dbReference>
<evidence type="ECO:0000259" key="5">
    <source>
        <dbReference type="Pfam" id="PF07992"/>
    </source>
</evidence>
<dbReference type="PANTHER" id="PTHR43735">
    <property type="entry name" value="APOPTOSIS-INDUCING FACTOR 1"/>
    <property type="match status" value="1"/>
</dbReference>
<dbReference type="VEuPathDB" id="FungiDB:Bcin05g02050"/>
<dbReference type="Gene3D" id="3.50.50.100">
    <property type="match status" value="1"/>
</dbReference>
<reference evidence="6 7" key="3">
    <citation type="journal article" date="2017" name="Mol. Plant Pathol.">
        <title>A gapless genome sequence of the fungus Botrytis cinerea.</title>
        <authorList>
            <person name="Van Kan J.A."/>
            <person name="Stassen J.H."/>
            <person name="Mosbach A."/>
            <person name="Van Der Lee T.A."/>
            <person name="Faino L."/>
            <person name="Farmer A.D."/>
            <person name="Papasotiriou D.G."/>
            <person name="Zhou S."/>
            <person name="Seidl M.F."/>
            <person name="Cottam E."/>
            <person name="Edel D."/>
            <person name="Hahn M."/>
            <person name="Schwartz D.C."/>
            <person name="Dietrich R.A."/>
            <person name="Widdison S."/>
            <person name="Scalliet G."/>
        </authorList>
    </citation>
    <scope>NUCLEOTIDE SEQUENCE [LARGE SCALE GENOMIC DNA]</scope>
    <source>
        <strain evidence="6 7">B05.10</strain>
    </source>
</reference>
<sequence>MANHPKNILILGGSYAGVSTAHRILKQSAKAGLAIKITLVSPNTHLYWNIAATRAIVPGEITDEKLFSSIATGFKQYTADKFEFVVGTAEGLDVENKTVVVSRDSERSSLNYDILILATGSRPKEESPFKGKGSYQESLDLLHEWQAKVKNASSIYVAGAGATGVETAGELGFAYGSSKEITLIASGPVVLEGTPASVSKTATKQLGNLQVKIKTSTKVSGTAKTPDGKTEITLSNGEKIITDLYIPTMGLTPNSSFIPEKYLNPAGFAIVDQFLRLKGAENVWVVGDVSAVERPQYVNTDKQSTHVAKNIALILKNSEPLGYKVADKNMLAVPVGKKAGTGHMGSMKLPSFVVNMVKGKTLFTEKLTPTVNGSAL</sequence>
<accession>A0A384JGW9</accession>
<evidence type="ECO:0000256" key="2">
    <source>
        <dbReference type="ARBA" id="ARBA00022630"/>
    </source>
</evidence>
<dbReference type="AlphaFoldDB" id="A0A384JGW9"/>